<feature type="non-terminal residue" evidence="2">
    <location>
        <position position="1"/>
    </location>
</feature>
<dbReference type="OrthoDB" id="5566667at2759"/>
<proteinExistence type="predicted"/>
<dbReference type="Proteomes" id="UP000728032">
    <property type="component" value="Unassembled WGS sequence"/>
</dbReference>
<protein>
    <submittedName>
        <fullName evidence="2">Uncharacterized protein</fullName>
    </submittedName>
</protein>
<reference evidence="2" key="1">
    <citation type="submission" date="2020-11" db="EMBL/GenBank/DDBJ databases">
        <authorList>
            <person name="Tran Van P."/>
        </authorList>
    </citation>
    <scope>NUCLEOTIDE SEQUENCE</scope>
</reference>
<evidence type="ECO:0000313" key="2">
    <source>
        <dbReference type="EMBL" id="CAD7668672.1"/>
    </source>
</evidence>
<sequence>ECENKAIETRIKALEESSAGHQEIRDNLSRQLSICESKLSASEQSIEHWMLESQLLHLKLDRELKRSTPPVQSEPAVPQTTGLSSGTDGNNGFGGGTSSSTPSSGAGSQRSIEMSCNDFAGSSLQSPTVSEDKLSLASSTTGAAGDE</sequence>
<dbReference type="EMBL" id="CAJPVJ010060625">
    <property type="protein sequence ID" value="CAG2184121.1"/>
    <property type="molecule type" value="Genomic_DNA"/>
</dbReference>
<keyword evidence="3" id="KW-1185">Reference proteome</keyword>
<name>A0A7R9MV33_9ACAR</name>
<dbReference type="EMBL" id="OC975450">
    <property type="protein sequence ID" value="CAD7668672.1"/>
    <property type="molecule type" value="Genomic_DNA"/>
</dbReference>
<evidence type="ECO:0000256" key="1">
    <source>
        <dbReference type="SAM" id="MobiDB-lite"/>
    </source>
</evidence>
<organism evidence="2">
    <name type="scientific">Oppiella nova</name>
    <dbReference type="NCBI Taxonomy" id="334625"/>
    <lineage>
        <taxon>Eukaryota</taxon>
        <taxon>Metazoa</taxon>
        <taxon>Ecdysozoa</taxon>
        <taxon>Arthropoda</taxon>
        <taxon>Chelicerata</taxon>
        <taxon>Arachnida</taxon>
        <taxon>Acari</taxon>
        <taxon>Acariformes</taxon>
        <taxon>Sarcoptiformes</taxon>
        <taxon>Oribatida</taxon>
        <taxon>Brachypylina</taxon>
        <taxon>Oppioidea</taxon>
        <taxon>Oppiidae</taxon>
        <taxon>Oppiella</taxon>
    </lineage>
</organism>
<dbReference type="AlphaFoldDB" id="A0A7R9MV33"/>
<feature type="non-terminal residue" evidence="2">
    <location>
        <position position="147"/>
    </location>
</feature>
<evidence type="ECO:0000313" key="3">
    <source>
        <dbReference type="Proteomes" id="UP000728032"/>
    </source>
</evidence>
<gene>
    <name evidence="2" type="ORF">ONB1V03_LOCUS23541</name>
</gene>
<feature type="compositionally biased region" description="Low complexity" evidence="1">
    <location>
        <begin position="98"/>
        <end position="108"/>
    </location>
</feature>
<feature type="compositionally biased region" description="Polar residues" evidence="1">
    <location>
        <begin position="136"/>
        <end position="147"/>
    </location>
</feature>
<accession>A0A7R9MV33</accession>
<feature type="region of interest" description="Disordered" evidence="1">
    <location>
        <begin position="66"/>
        <end position="147"/>
    </location>
</feature>
<feature type="compositionally biased region" description="Polar residues" evidence="1">
    <location>
        <begin position="109"/>
        <end position="129"/>
    </location>
</feature>